<dbReference type="CDD" id="cd00635">
    <property type="entry name" value="PLPDE_III_YBL036c_like"/>
    <property type="match status" value="1"/>
</dbReference>
<dbReference type="EMBL" id="PDLO01000003">
    <property type="protein sequence ID" value="PHK98698.1"/>
    <property type="molecule type" value="Genomic_DNA"/>
</dbReference>
<evidence type="ECO:0000313" key="7">
    <source>
        <dbReference type="Proteomes" id="UP000226437"/>
    </source>
</evidence>
<protein>
    <recommendedName>
        <fullName evidence="2">Pyridoxal phosphate homeostasis protein</fullName>
        <shortName evidence="2">PLP homeostasis protein</shortName>
    </recommendedName>
</protein>
<evidence type="ECO:0000256" key="4">
    <source>
        <dbReference type="RuleBase" id="RU004514"/>
    </source>
</evidence>
<keyword evidence="7" id="KW-1185">Reference proteome</keyword>
<evidence type="ECO:0000256" key="1">
    <source>
        <dbReference type="ARBA" id="ARBA00022898"/>
    </source>
</evidence>
<dbReference type="OrthoDB" id="9804072at2"/>
<comment type="cofactor">
    <cofactor evidence="3">
        <name>pyridoxal 5'-phosphate</name>
        <dbReference type="ChEBI" id="CHEBI:597326"/>
    </cofactor>
</comment>
<dbReference type="AlphaFoldDB" id="A0A2G0CFE8"/>
<comment type="similarity">
    <text evidence="2 4">Belongs to the pyridoxal phosphate-binding protein YggS/PROSC family.</text>
</comment>
<comment type="function">
    <text evidence="2">Pyridoxal 5'-phosphate (PLP)-binding protein, which is involved in PLP homeostasis.</text>
</comment>
<dbReference type="PANTHER" id="PTHR10146">
    <property type="entry name" value="PROLINE SYNTHETASE CO-TRANSCRIBED BACTERIAL HOMOLOG PROTEIN"/>
    <property type="match status" value="1"/>
</dbReference>
<reference evidence="6 7" key="1">
    <citation type="submission" date="2017-10" db="EMBL/GenBank/DDBJ databases">
        <title>The draft genome sequence of Lewinella marina KCTC 32374.</title>
        <authorList>
            <person name="Wang K."/>
        </authorList>
    </citation>
    <scope>NUCLEOTIDE SEQUENCE [LARGE SCALE GENOMIC DNA]</scope>
    <source>
        <strain evidence="6 7">MKG-38</strain>
    </source>
</reference>
<dbReference type="SUPFAM" id="SSF51419">
    <property type="entry name" value="PLP-binding barrel"/>
    <property type="match status" value="1"/>
</dbReference>
<organism evidence="6 7">
    <name type="scientific">Neolewinella marina</name>
    <dbReference type="NCBI Taxonomy" id="438751"/>
    <lineage>
        <taxon>Bacteria</taxon>
        <taxon>Pseudomonadati</taxon>
        <taxon>Bacteroidota</taxon>
        <taxon>Saprospiria</taxon>
        <taxon>Saprospirales</taxon>
        <taxon>Lewinellaceae</taxon>
        <taxon>Neolewinella</taxon>
    </lineage>
</organism>
<dbReference type="RefSeq" id="WP_099106308.1">
    <property type="nucleotide sequence ID" value="NZ_JAATJF010000001.1"/>
</dbReference>
<dbReference type="InterPro" id="IPR001608">
    <property type="entry name" value="Ala_racemase_N"/>
</dbReference>
<dbReference type="InterPro" id="IPR011078">
    <property type="entry name" value="PyrdxlP_homeostasis"/>
</dbReference>
<dbReference type="PIRSF" id="PIRSF004848">
    <property type="entry name" value="YBL036c_PLPDEIII"/>
    <property type="match status" value="1"/>
</dbReference>
<proteinExistence type="inferred from homology"/>
<dbReference type="InterPro" id="IPR029066">
    <property type="entry name" value="PLP-binding_barrel"/>
</dbReference>
<feature type="domain" description="Alanine racemase N-terminal" evidence="5">
    <location>
        <begin position="11"/>
        <end position="219"/>
    </location>
</feature>
<keyword evidence="1 2" id="KW-0663">Pyridoxal phosphate</keyword>
<dbReference type="Gene3D" id="3.20.20.10">
    <property type="entry name" value="Alanine racemase"/>
    <property type="match status" value="1"/>
</dbReference>
<accession>A0A2G0CFE8</accession>
<dbReference type="Pfam" id="PF01168">
    <property type="entry name" value="Ala_racemase_N"/>
    <property type="match status" value="1"/>
</dbReference>
<comment type="caution">
    <text evidence="6">The sequence shown here is derived from an EMBL/GenBank/DDBJ whole genome shotgun (WGS) entry which is preliminary data.</text>
</comment>
<name>A0A2G0CFE8_9BACT</name>
<evidence type="ECO:0000259" key="5">
    <source>
        <dbReference type="Pfam" id="PF01168"/>
    </source>
</evidence>
<evidence type="ECO:0000256" key="2">
    <source>
        <dbReference type="HAMAP-Rule" id="MF_02087"/>
    </source>
</evidence>
<dbReference type="HAMAP" id="MF_02087">
    <property type="entry name" value="PLP_homeostasis"/>
    <property type="match status" value="1"/>
</dbReference>
<feature type="modified residue" description="N6-(pyridoxal phosphate)lysine" evidence="2 3">
    <location>
        <position position="27"/>
    </location>
</feature>
<dbReference type="PROSITE" id="PS01211">
    <property type="entry name" value="UPF0001"/>
    <property type="match status" value="1"/>
</dbReference>
<evidence type="ECO:0000256" key="3">
    <source>
        <dbReference type="PIRSR" id="PIRSR004848-1"/>
    </source>
</evidence>
<dbReference type="GO" id="GO:0030170">
    <property type="term" value="F:pyridoxal phosphate binding"/>
    <property type="evidence" value="ECO:0007669"/>
    <property type="project" value="UniProtKB-UniRule"/>
</dbReference>
<gene>
    <name evidence="6" type="ORF">CGL56_09535</name>
</gene>
<dbReference type="NCBIfam" id="TIGR00044">
    <property type="entry name" value="YggS family pyridoxal phosphate-dependent enzyme"/>
    <property type="match status" value="1"/>
</dbReference>
<dbReference type="PANTHER" id="PTHR10146:SF14">
    <property type="entry name" value="PYRIDOXAL PHOSPHATE HOMEOSTASIS PROTEIN"/>
    <property type="match status" value="1"/>
</dbReference>
<evidence type="ECO:0000313" key="6">
    <source>
        <dbReference type="EMBL" id="PHK98698.1"/>
    </source>
</evidence>
<sequence length="223" mass="25517">MPTLSDAYSTLSREVAAAGARLVVVTKTHPVEVIRELYELGHRDFGENRVSELEEKHPQLPKDINWHFIGHLQRNKVKNVLPLVSLIHSGDSLRLLREIDKRASDRRVDVLLQYHIAEEESKYGLTVESGRQLLESIREQPLKHVRIVGVMGMATYTDDKEQVAQEFRTLHEIYSSVKEEFFLDEPTFSEISMGMSGDYEVALQQGSTLVRIGSRLLGERNYD</sequence>
<dbReference type="Proteomes" id="UP000226437">
    <property type="component" value="Unassembled WGS sequence"/>
</dbReference>